<dbReference type="EMBL" id="KN817562">
    <property type="protein sequence ID" value="KJA20908.1"/>
    <property type="molecule type" value="Genomic_DNA"/>
</dbReference>
<evidence type="ECO:0000313" key="2">
    <source>
        <dbReference type="EMBL" id="KJA28272.1"/>
    </source>
</evidence>
<evidence type="ECO:0000313" key="1">
    <source>
        <dbReference type="EMBL" id="KJA20908.1"/>
    </source>
</evidence>
<dbReference type="STRING" id="945553.A0A0D2MBU4"/>
<dbReference type="EMBL" id="KN817522">
    <property type="protein sequence ID" value="KJA28272.1"/>
    <property type="molecule type" value="Genomic_DNA"/>
</dbReference>
<reference evidence="1" key="1">
    <citation type="submission" date="2014-04" db="EMBL/GenBank/DDBJ databases">
        <title>Evolutionary Origins and Diversification of the Mycorrhizal Mutualists.</title>
        <authorList>
            <consortium name="DOE Joint Genome Institute"/>
            <person name="Kohler A."/>
            <person name="Kuo A."/>
            <person name="Nagy L.G."/>
            <person name="Floudas D."/>
            <person name="Copeland A."/>
            <person name="Barry K.W."/>
            <person name="Cichocki N."/>
            <person name="Veneault-Fourrey C."/>
            <person name="LaButti K."/>
            <person name="Lindquist E.A."/>
            <person name="Lipzen A."/>
            <person name="Lundell T."/>
            <person name="Morin E."/>
            <person name="Murat C."/>
            <person name="Riley R."/>
            <person name="Ohm R."/>
            <person name="Sun H."/>
            <person name="Tunlid A."/>
            <person name="Henrissat B."/>
            <person name="Grigoriev I.V."/>
            <person name="Hibbett D.S."/>
            <person name="Martin F."/>
            <person name="Consortium M.G."/>
        </authorList>
    </citation>
    <scope>NUCLEOTIDE SEQUENCE [LARGE SCALE GENOMIC DNA]</scope>
    <source>
        <strain evidence="1">FD-334 SS-4</strain>
    </source>
</reference>
<dbReference type="Proteomes" id="UP000054270">
    <property type="component" value="Unassembled WGS sequence"/>
</dbReference>
<sequence>MFNERNIIKPDVEITINYGNTKCKLRLCGIIYGGQEHFTCRYIDKSGTTWYHDGITTGKHLVQETTLTLLSGTSHLRTAANNTKQAIMCMYKRVQ</sequence>
<accession>A0A0D2MBU4</accession>
<evidence type="ECO:0000313" key="3">
    <source>
        <dbReference type="Proteomes" id="UP000054270"/>
    </source>
</evidence>
<dbReference type="AlphaFoldDB" id="A0A0D2MBU4"/>
<gene>
    <name evidence="1" type="ORF">HYPSUDRAFT_762584</name>
    <name evidence="2" type="ORF">HYPSUDRAFT_810710</name>
</gene>
<name>A0A0D2MBU4_HYPSF</name>
<dbReference type="OrthoDB" id="2629491at2759"/>
<proteinExistence type="predicted"/>
<keyword evidence="3" id="KW-1185">Reference proteome</keyword>
<reference evidence="3" key="2">
    <citation type="submission" date="2014-04" db="EMBL/GenBank/DDBJ databases">
        <title>Evolutionary Origins and Diversification of the Mycorrhizal Mutualists.</title>
        <authorList>
            <consortium name="DOE Joint Genome Institute"/>
            <consortium name="Mycorrhizal Genomics Consortium"/>
            <person name="Kohler A."/>
            <person name="Kuo A."/>
            <person name="Nagy L.G."/>
            <person name="Floudas D."/>
            <person name="Copeland A."/>
            <person name="Barry K.W."/>
            <person name="Cichocki N."/>
            <person name="Veneault-Fourrey C."/>
            <person name="LaButti K."/>
            <person name="Lindquist E.A."/>
            <person name="Lipzen A."/>
            <person name="Lundell T."/>
            <person name="Morin E."/>
            <person name="Murat C."/>
            <person name="Riley R."/>
            <person name="Ohm R."/>
            <person name="Sun H."/>
            <person name="Tunlid A."/>
            <person name="Henrissat B."/>
            <person name="Grigoriev I.V."/>
            <person name="Hibbett D.S."/>
            <person name="Martin F."/>
        </authorList>
    </citation>
    <scope>NUCLEOTIDE SEQUENCE [LARGE SCALE GENOMIC DNA]</scope>
    <source>
        <strain evidence="3">FD-334 SS-4</strain>
    </source>
</reference>
<organism evidence="1 3">
    <name type="scientific">Hypholoma sublateritium (strain FD-334 SS-4)</name>
    <dbReference type="NCBI Taxonomy" id="945553"/>
    <lineage>
        <taxon>Eukaryota</taxon>
        <taxon>Fungi</taxon>
        <taxon>Dikarya</taxon>
        <taxon>Basidiomycota</taxon>
        <taxon>Agaricomycotina</taxon>
        <taxon>Agaricomycetes</taxon>
        <taxon>Agaricomycetidae</taxon>
        <taxon>Agaricales</taxon>
        <taxon>Agaricineae</taxon>
        <taxon>Strophariaceae</taxon>
        <taxon>Hypholoma</taxon>
    </lineage>
</organism>
<protein>
    <submittedName>
        <fullName evidence="1">Uncharacterized protein</fullName>
    </submittedName>
</protein>